<dbReference type="Pfam" id="PF00226">
    <property type="entry name" value="DnaJ"/>
    <property type="match status" value="1"/>
</dbReference>
<feature type="domain" description="J" evidence="3">
    <location>
        <begin position="83"/>
        <end position="139"/>
    </location>
</feature>
<dbReference type="CDD" id="cd06257">
    <property type="entry name" value="DnaJ"/>
    <property type="match status" value="1"/>
</dbReference>
<dbReference type="PROSITE" id="PS50076">
    <property type="entry name" value="DNAJ_2"/>
    <property type="match status" value="1"/>
</dbReference>
<feature type="transmembrane region" description="Helical" evidence="2">
    <location>
        <begin position="12"/>
        <end position="29"/>
    </location>
</feature>
<evidence type="ECO:0000313" key="4">
    <source>
        <dbReference type="EMBL" id="AHI53218.1"/>
    </source>
</evidence>
<gene>
    <name evidence="4" type="ORF">SCULI_v1c08780</name>
</gene>
<name>W6A7X6_9MOLU</name>
<reference evidence="4 5" key="1">
    <citation type="journal article" date="2014" name="Genome Biol. Evol.">
        <title>Molecular evolution of the substrate utilization strategies and putative virulence factors in mosquito-associated Spiroplasma species.</title>
        <authorList>
            <person name="Chang T.H."/>
            <person name="Lo W.S."/>
            <person name="Ku C."/>
            <person name="Chen L.L."/>
            <person name="Kuo C.H."/>
        </authorList>
    </citation>
    <scope>NUCLEOTIDE SEQUENCE [LARGE SCALE GENOMIC DNA]</scope>
    <source>
        <strain evidence="4">AES-1</strain>
    </source>
</reference>
<dbReference type="AlphaFoldDB" id="W6A7X6"/>
<organism evidence="4 5">
    <name type="scientific">Spiroplasma culicicola AES-1</name>
    <dbReference type="NCBI Taxonomy" id="1276246"/>
    <lineage>
        <taxon>Bacteria</taxon>
        <taxon>Bacillati</taxon>
        <taxon>Mycoplasmatota</taxon>
        <taxon>Mollicutes</taxon>
        <taxon>Entomoplasmatales</taxon>
        <taxon>Spiroplasmataceae</taxon>
        <taxon>Spiroplasma</taxon>
    </lineage>
</organism>
<keyword evidence="2" id="KW-0812">Transmembrane</keyword>
<accession>W6A7X6</accession>
<dbReference type="KEGG" id="scq:SCULI_v1c08780"/>
<proteinExistence type="predicted"/>
<dbReference type="PRINTS" id="PR00625">
    <property type="entry name" value="JDOMAIN"/>
</dbReference>
<evidence type="ECO:0000259" key="3">
    <source>
        <dbReference type="PROSITE" id="PS50076"/>
    </source>
</evidence>
<keyword evidence="2" id="KW-1133">Transmembrane helix</keyword>
<dbReference type="InterPro" id="IPR050817">
    <property type="entry name" value="DjlA_DnaK_co-chaperone"/>
</dbReference>
<sequence>MDDLLRIIGRIFYYMFIWIIMDLIFDSIFNRKRKRNYNSYDQQQGHQTFNDDTFGGNQNSQGSYERNSEDYSSYRNSTSIVDEAYSVFGLTKSATDTEIKKKYRILAKKYHPDRNPSIEAQAEMTKINNAYETIMESRKH</sequence>
<dbReference type="InterPro" id="IPR036869">
    <property type="entry name" value="J_dom_sf"/>
</dbReference>
<dbReference type="HOGENOM" id="CLU_1853954_0_0_14"/>
<keyword evidence="2" id="KW-0472">Membrane</keyword>
<dbReference type="eggNOG" id="COG0484">
    <property type="taxonomic scope" value="Bacteria"/>
</dbReference>
<dbReference type="Proteomes" id="UP000019267">
    <property type="component" value="Chromosome"/>
</dbReference>
<evidence type="ECO:0000256" key="2">
    <source>
        <dbReference type="SAM" id="Phobius"/>
    </source>
</evidence>
<evidence type="ECO:0000313" key="5">
    <source>
        <dbReference type="Proteomes" id="UP000019267"/>
    </source>
</evidence>
<dbReference type="InterPro" id="IPR001623">
    <property type="entry name" value="DnaJ_domain"/>
</dbReference>
<dbReference type="RefSeq" id="WP_025363443.1">
    <property type="nucleotide sequence ID" value="NZ_CP006681.1"/>
</dbReference>
<dbReference type="SMART" id="SM00271">
    <property type="entry name" value="DnaJ"/>
    <property type="match status" value="1"/>
</dbReference>
<dbReference type="PATRIC" id="fig|1276246.3.peg.873"/>
<evidence type="ECO:0000256" key="1">
    <source>
        <dbReference type="SAM" id="MobiDB-lite"/>
    </source>
</evidence>
<dbReference type="PANTHER" id="PTHR24074">
    <property type="entry name" value="CO-CHAPERONE PROTEIN DJLA"/>
    <property type="match status" value="1"/>
</dbReference>
<dbReference type="STRING" id="1276246.SCULI_v1c08780"/>
<feature type="region of interest" description="Disordered" evidence="1">
    <location>
        <begin position="41"/>
        <end position="71"/>
    </location>
</feature>
<dbReference type="SUPFAM" id="SSF46565">
    <property type="entry name" value="Chaperone J-domain"/>
    <property type="match status" value="1"/>
</dbReference>
<dbReference type="EMBL" id="CP006681">
    <property type="protein sequence ID" value="AHI53218.1"/>
    <property type="molecule type" value="Genomic_DNA"/>
</dbReference>
<protein>
    <recommendedName>
        <fullName evidence="3">J domain-containing protein</fullName>
    </recommendedName>
</protein>
<dbReference type="Gene3D" id="1.10.287.110">
    <property type="entry name" value="DnaJ domain"/>
    <property type="match status" value="1"/>
</dbReference>
<keyword evidence="5" id="KW-1185">Reference proteome</keyword>